<dbReference type="STRING" id="879212.DespoDRAFT_01297"/>
<dbReference type="AlphaFoldDB" id="I5B192"/>
<sequence length="608" mass="66510">MHSELLVVTITLSLAVIFFVTNWVRSDLVAMLVILVFMVSGVLTIEQSLAGFSDPVVIIIVSMFIISEAIVHTGIAQRLGDFIIRRGGNNELFLMILIMLIVGLTGSFMSSTATAAIFIPVVMAVAVKVNLNRKRLLMPLSVGALISGMMTLVATTPNLVINKVLRSHDLEPLSFFSFTPFGVATLVVGILFMAVFGRGILAPKTDVPSGRKQRSVLDLITAYSMEKRFFRFRVQNESPIIDRSVARIPLTQKYNLKLIAFEKLHDGTWKIEKPRPDSIFDPGDVIVLVGEPEDAQRFSNYGGLTPLSPVVSEAKQKQFLRTIGIAEIMLTPDSPLLGKNLKELEFQNRYNCLVVGIRRQGQPIVNAIEQMPLAFGDVLLICTDWQAIIRLRKFVDEFLVLTLPEEYQLAMYKYRRAPLMLIILTLMVVTMTKGVFPPVTAAALAAMTLILTRCISLEAIYRVINWQAIFLIAGLLPLATALDKTGASQVIAETLVTTLSGVGPVLMLAIVFLVASTLSLFLSNTATAVLLAPIVLEASAQLHVSPQAFAMTLAIACSAAFATPIASPVNILVQEPGGYTFMDFVRVGIPLQLLSLAITVLLVSLFYL</sequence>
<feature type="transmembrane region" description="Helical" evidence="7">
    <location>
        <begin position="587"/>
        <end position="607"/>
    </location>
</feature>
<keyword evidence="4" id="KW-0677">Repeat</keyword>
<dbReference type="Pfam" id="PF02080">
    <property type="entry name" value="TrkA_C"/>
    <property type="match status" value="2"/>
</dbReference>
<dbReference type="PANTHER" id="PTHR43652:SF1">
    <property type="entry name" value="RESPONSE REGULATOR"/>
    <property type="match status" value="1"/>
</dbReference>
<evidence type="ECO:0000256" key="6">
    <source>
        <dbReference type="ARBA" id="ARBA00023136"/>
    </source>
</evidence>
<keyword evidence="10" id="KW-1185">Reference proteome</keyword>
<dbReference type="SUPFAM" id="SSF116726">
    <property type="entry name" value="TrkA C-terminal domain-like"/>
    <property type="match status" value="2"/>
</dbReference>
<evidence type="ECO:0000259" key="8">
    <source>
        <dbReference type="PROSITE" id="PS51202"/>
    </source>
</evidence>
<dbReference type="Proteomes" id="UP000005778">
    <property type="component" value="Chromosome"/>
</dbReference>
<feature type="transmembrane region" description="Helical" evidence="7">
    <location>
        <begin position="6"/>
        <end position="24"/>
    </location>
</feature>
<dbReference type="InterPro" id="IPR006037">
    <property type="entry name" value="RCK_C"/>
</dbReference>
<dbReference type="PRINTS" id="PR00173">
    <property type="entry name" value="EDTRNSPORT"/>
</dbReference>
<dbReference type="PROSITE" id="PS01271">
    <property type="entry name" value="NA_SULFATE"/>
    <property type="match status" value="1"/>
</dbReference>
<evidence type="ECO:0000256" key="7">
    <source>
        <dbReference type="SAM" id="Phobius"/>
    </source>
</evidence>
<feature type="transmembrane region" description="Helical" evidence="7">
    <location>
        <begin position="417"/>
        <end position="436"/>
    </location>
</feature>
<feature type="transmembrane region" description="Helical" evidence="7">
    <location>
        <begin position="507"/>
        <end position="536"/>
    </location>
</feature>
<dbReference type="GO" id="GO:0005886">
    <property type="term" value="C:plasma membrane"/>
    <property type="evidence" value="ECO:0007669"/>
    <property type="project" value="TreeGrafter"/>
</dbReference>
<keyword evidence="3 7" id="KW-0812">Transmembrane</keyword>
<comment type="subcellular location">
    <subcellularLocation>
        <location evidence="1">Membrane</location>
        <topology evidence="1">Multi-pass membrane protein</topology>
    </subcellularLocation>
</comment>
<dbReference type="InterPro" id="IPR031312">
    <property type="entry name" value="Na/sul_symport_CS"/>
</dbReference>
<feature type="transmembrane region" description="Helical" evidence="7">
    <location>
        <begin position="31"/>
        <end position="50"/>
    </location>
</feature>
<dbReference type="GO" id="GO:0008324">
    <property type="term" value="F:monoatomic cation transmembrane transporter activity"/>
    <property type="evidence" value="ECO:0007669"/>
    <property type="project" value="InterPro"/>
</dbReference>
<dbReference type="GO" id="GO:0006813">
    <property type="term" value="P:potassium ion transport"/>
    <property type="evidence" value="ECO:0007669"/>
    <property type="project" value="InterPro"/>
</dbReference>
<dbReference type="RefSeq" id="WP_004072316.1">
    <property type="nucleotide sequence ID" value="NZ_CM001488.1"/>
</dbReference>
<evidence type="ECO:0000256" key="5">
    <source>
        <dbReference type="ARBA" id="ARBA00022989"/>
    </source>
</evidence>
<dbReference type="InterPro" id="IPR004680">
    <property type="entry name" value="Cit_transptr-like_dom"/>
</dbReference>
<accession>I5B192</accession>
<feature type="domain" description="RCK C-terminal" evidence="8">
    <location>
        <begin position="217"/>
        <end position="304"/>
    </location>
</feature>
<reference evidence="9 10" key="1">
    <citation type="submission" date="2011-09" db="EMBL/GenBank/DDBJ databases">
        <authorList>
            <consortium name="US DOE Joint Genome Institute (JGI-PGF)"/>
            <person name="Lucas S."/>
            <person name="Han J."/>
            <person name="Lapidus A."/>
            <person name="Cheng J.-F."/>
            <person name="Goodwin L."/>
            <person name="Pitluck S."/>
            <person name="Peters L."/>
            <person name="Land M.L."/>
            <person name="Hauser L."/>
            <person name="Orellana R."/>
            <person name="Lovley D."/>
            <person name="Woyke T.J."/>
        </authorList>
    </citation>
    <scope>NUCLEOTIDE SEQUENCE [LARGE SCALE GENOMIC DNA]</scope>
    <source>
        <strain evidence="9 10">2ac9</strain>
    </source>
</reference>
<dbReference type="OrthoDB" id="9765532at2"/>
<evidence type="ECO:0000313" key="9">
    <source>
        <dbReference type="EMBL" id="EIM63255.1"/>
    </source>
</evidence>
<evidence type="ECO:0000256" key="2">
    <source>
        <dbReference type="ARBA" id="ARBA00022448"/>
    </source>
</evidence>
<dbReference type="Gene3D" id="3.30.70.1450">
    <property type="entry name" value="Regulator of K+ conductance, C-terminal domain"/>
    <property type="match status" value="2"/>
</dbReference>
<proteinExistence type="predicted"/>
<dbReference type="eggNOG" id="COG0471">
    <property type="taxonomic scope" value="Bacteria"/>
</dbReference>
<evidence type="ECO:0000256" key="4">
    <source>
        <dbReference type="ARBA" id="ARBA00022737"/>
    </source>
</evidence>
<gene>
    <name evidence="9" type="ORF">DespoDRAFT_01297</name>
</gene>
<dbReference type="InterPro" id="IPR036721">
    <property type="entry name" value="RCK_C_sf"/>
</dbReference>
<feature type="transmembrane region" description="Helical" evidence="7">
    <location>
        <begin position="115"/>
        <end position="131"/>
    </location>
</feature>
<evidence type="ECO:0000256" key="3">
    <source>
        <dbReference type="ARBA" id="ARBA00022692"/>
    </source>
</evidence>
<feature type="transmembrane region" description="Helical" evidence="7">
    <location>
        <begin position="468"/>
        <end position="487"/>
    </location>
</feature>
<feature type="transmembrane region" description="Helical" evidence="7">
    <location>
        <begin position="56"/>
        <end position="80"/>
    </location>
</feature>
<evidence type="ECO:0000313" key="10">
    <source>
        <dbReference type="Proteomes" id="UP000005778"/>
    </source>
</evidence>
<feature type="domain" description="RCK C-terminal" evidence="8">
    <location>
        <begin position="308"/>
        <end position="397"/>
    </location>
</feature>
<keyword evidence="6 7" id="KW-0472">Membrane</keyword>
<feature type="transmembrane region" description="Helical" evidence="7">
    <location>
        <begin position="442"/>
        <end position="461"/>
    </location>
</feature>
<dbReference type="PROSITE" id="PS51202">
    <property type="entry name" value="RCK_C"/>
    <property type="match status" value="2"/>
</dbReference>
<feature type="transmembrane region" description="Helical" evidence="7">
    <location>
        <begin position="92"/>
        <end position="109"/>
    </location>
</feature>
<dbReference type="Pfam" id="PF03600">
    <property type="entry name" value="CitMHS"/>
    <property type="match status" value="1"/>
</dbReference>
<dbReference type="InterPro" id="IPR051679">
    <property type="entry name" value="DASS-Related_Transporters"/>
</dbReference>
<keyword evidence="2" id="KW-0813">Transport</keyword>
<dbReference type="HOGENOM" id="CLU_005170_6_1_7"/>
<organism evidence="9 10">
    <name type="scientific">Desulfobacter postgatei 2ac9</name>
    <dbReference type="NCBI Taxonomy" id="879212"/>
    <lineage>
        <taxon>Bacteria</taxon>
        <taxon>Pseudomonadati</taxon>
        <taxon>Thermodesulfobacteriota</taxon>
        <taxon>Desulfobacteria</taxon>
        <taxon>Desulfobacterales</taxon>
        <taxon>Desulfobacteraceae</taxon>
        <taxon>Desulfobacter</taxon>
    </lineage>
</organism>
<keyword evidence="5 7" id="KW-1133">Transmembrane helix</keyword>
<feature type="transmembrane region" description="Helical" evidence="7">
    <location>
        <begin position="136"/>
        <end position="155"/>
    </location>
</feature>
<feature type="transmembrane region" description="Helical" evidence="7">
    <location>
        <begin position="175"/>
        <end position="196"/>
    </location>
</feature>
<evidence type="ECO:0000256" key="1">
    <source>
        <dbReference type="ARBA" id="ARBA00004141"/>
    </source>
</evidence>
<dbReference type="eggNOG" id="COG0490">
    <property type="taxonomic scope" value="Bacteria"/>
</dbReference>
<feature type="transmembrane region" description="Helical" evidence="7">
    <location>
        <begin position="548"/>
        <end position="567"/>
    </location>
</feature>
<dbReference type="PANTHER" id="PTHR43652">
    <property type="entry name" value="BASIC AMINO ACID ANTIPORTER YFCC-RELATED"/>
    <property type="match status" value="1"/>
</dbReference>
<reference evidence="9 10" key="2">
    <citation type="submission" date="2012-02" db="EMBL/GenBank/DDBJ databases">
        <title>Improved High-Quality Draft sequence of Desulfobacter postgatei 2ac9.</title>
        <authorList>
            <consortium name="US DOE Joint Genome Institute"/>
            <person name="Lucas S."/>
            <person name="Han J."/>
            <person name="Lapidus A."/>
            <person name="Cheng J.-F."/>
            <person name="Goodwin L."/>
            <person name="Pitluck S."/>
            <person name="Peters L."/>
            <person name="Ovchinnikova G."/>
            <person name="Held B."/>
            <person name="Detter J.C."/>
            <person name="Han C."/>
            <person name="Tapia R."/>
            <person name="Land M."/>
            <person name="Hauser L."/>
            <person name="Kyrpides N."/>
            <person name="Ivanova N."/>
            <person name="Pagani I."/>
            <person name="Orellana R."/>
            <person name="Lovley D."/>
            <person name="Woyke T."/>
        </authorList>
    </citation>
    <scope>NUCLEOTIDE SEQUENCE [LARGE SCALE GENOMIC DNA]</scope>
    <source>
        <strain evidence="9 10">2ac9</strain>
    </source>
</reference>
<dbReference type="EMBL" id="CM001488">
    <property type="protein sequence ID" value="EIM63255.1"/>
    <property type="molecule type" value="Genomic_DNA"/>
</dbReference>
<name>I5B192_9BACT</name>
<protein>
    <submittedName>
        <fullName evidence="9">Di-/tricarboxylate transporter</fullName>
    </submittedName>
</protein>